<evidence type="ECO:0000256" key="5">
    <source>
        <dbReference type="SAM" id="Phobius"/>
    </source>
</evidence>
<gene>
    <name evidence="8" type="ORF">ACFFU9_10650</name>
</gene>
<feature type="transmembrane region" description="Helical" evidence="5">
    <location>
        <begin position="31"/>
        <end position="56"/>
    </location>
</feature>
<accession>A0ABV5FCM7</accession>
<keyword evidence="9" id="KW-1185">Reference proteome</keyword>
<evidence type="ECO:0000259" key="7">
    <source>
        <dbReference type="Pfam" id="PF15615"/>
    </source>
</evidence>
<keyword evidence="2 5" id="KW-0812">Transmembrane</keyword>
<dbReference type="Pfam" id="PF15615">
    <property type="entry name" value="TerB_C"/>
    <property type="match status" value="1"/>
</dbReference>
<comment type="subcellular location">
    <subcellularLocation>
        <location evidence="1">Membrane</location>
        <topology evidence="1">Multi-pass membrane protein</topology>
    </subcellularLocation>
</comment>
<dbReference type="Pfam" id="PF05154">
    <property type="entry name" value="TM2"/>
    <property type="match status" value="1"/>
</dbReference>
<keyword evidence="4 5" id="KW-0472">Membrane</keyword>
<feature type="domain" description="TerB-C" evidence="7">
    <location>
        <begin position="569"/>
        <end position="712"/>
    </location>
</feature>
<dbReference type="EMBL" id="JBHMFC010000057">
    <property type="protein sequence ID" value="MFB9057200.1"/>
    <property type="molecule type" value="Genomic_DNA"/>
</dbReference>
<dbReference type="RefSeq" id="WP_379861424.1">
    <property type="nucleotide sequence ID" value="NZ_JBHMFC010000057.1"/>
</dbReference>
<evidence type="ECO:0000256" key="2">
    <source>
        <dbReference type="ARBA" id="ARBA00022692"/>
    </source>
</evidence>
<dbReference type="InterPro" id="IPR007829">
    <property type="entry name" value="TM2"/>
</dbReference>
<evidence type="ECO:0000256" key="3">
    <source>
        <dbReference type="ARBA" id="ARBA00022989"/>
    </source>
</evidence>
<reference evidence="8 9" key="1">
    <citation type="submission" date="2024-09" db="EMBL/GenBank/DDBJ databases">
        <authorList>
            <person name="Sun Q."/>
            <person name="Mori K."/>
        </authorList>
    </citation>
    <scope>NUCLEOTIDE SEQUENCE [LARGE SCALE GENOMIC DNA]</scope>
    <source>
        <strain evidence="8 9">CECT 8622</strain>
    </source>
</reference>
<comment type="caution">
    <text evidence="8">The sequence shown here is derived from an EMBL/GenBank/DDBJ whole genome shotgun (WGS) entry which is preliminary data.</text>
</comment>
<evidence type="ECO:0000313" key="9">
    <source>
        <dbReference type="Proteomes" id="UP001589585"/>
    </source>
</evidence>
<proteinExistence type="predicted"/>
<dbReference type="InterPro" id="IPR028932">
    <property type="entry name" value="TerB-C"/>
</dbReference>
<name>A0ABV5FCM7_9FLAO</name>
<sequence length="714" mass="84753">MRNKTTASILAFFLGGLGIHQFYLRNYIRGAIFLLFSWTFIPILFGFVDFLILLVMNEDRFNDKYNKDRIRKSSNINRTSYIPSDSKFKSIPEKKIINPTIPSRTFEDERIDFYKSKDSSIVDVNETSFELNISLIDSNVGDYEEVPYWAHSYVYSFDALDQASLEQKEFYFYFKKKFLENEFIDVDGNTNYAFVLYFDIIKAYEDHNDIELLERQFLLLGEICPKTKNYSHSTFKNLLSKRTDTFSTEKLSEIEKPAYQFEQGYYQYDPDQYKLGRIYKSQLGLNENEVLLLNKFYSQSNVFTSIEGCLIAVVNQYLFVLKSFNKFINEENSSFEKEVEFFKKKIKQFYKDNSEYGYSNIDYINEIAETEIYQTIFRRIENFIRHELGHTRKLKTDFFYNLHNLDKEFDARIGEIVDKVNKSNKESIVQPDKKTQILLNAQNVNRWKIEFSKLKENFDKNNYSDFLESIIHLEEVNQKNPNIEHIFYEASKFIAKYDKVKALQFYAKYIHYDLKSKKFDYKQMNKTIQKSLFKNEVQIENFKDIIAKLIETRDIGSALEEILVIYVPKRKKIKLDRTEIQEVAKKHNSTVELLNEYLLNDEEDETLSEKINKESNEEEIEIVVAVESISESPFKQCLNFNKTQIGILQIMQANTLVISQSEVDEFALKNGMFKNQLIDSINEICFELLEGEPLIEEEEENYVIEKFYYQELEK</sequence>
<evidence type="ECO:0000259" key="6">
    <source>
        <dbReference type="Pfam" id="PF05154"/>
    </source>
</evidence>
<evidence type="ECO:0000256" key="4">
    <source>
        <dbReference type="ARBA" id="ARBA00023136"/>
    </source>
</evidence>
<protein>
    <submittedName>
        <fullName evidence="8">Tellurite resistance TerB C-terminal domain-containing protein</fullName>
    </submittedName>
</protein>
<dbReference type="Proteomes" id="UP001589585">
    <property type="component" value="Unassembled WGS sequence"/>
</dbReference>
<organism evidence="8 9">
    <name type="scientific">Mariniflexile ostreae</name>
    <dbReference type="NCBI Taxonomy" id="1520892"/>
    <lineage>
        <taxon>Bacteria</taxon>
        <taxon>Pseudomonadati</taxon>
        <taxon>Bacteroidota</taxon>
        <taxon>Flavobacteriia</taxon>
        <taxon>Flavobacteriales</taxon>
        <taxon>Flavobacteriaceae</taxon>
        <taxon>Mariniflexile</taxon>
    </lineage>
</organism>
<keyword evidence="3 5" id="KW-1133">Transmembrane helix</keyword>
<evidence type="ECO:0000313" key="8">
    <source>
        <dbReference type="EMBL" id="MFB9057200.1"/>
    </source>
</evidence>
<evidence type="ECO:0000256" key="1">
    <source>
        <dbReference type="ARBA" id="ARBA00004141"/>
    </source>
</evidence>
<feature type="domain" description="TM2" evidence="6">
    <location>
        <begin position="2"/>
        <end position="50"/>
    </location>
</feature>
<feature type="transmembrane region" description="Helical" evidence="5">
    <location>
        <begin position="6"/>
        <end position="24"/>
    </location>
</feature>